<dbReference type="Gene3D" id="1.10.510.10">
    <property type="entry name" value="Transferase(Phosphotransferase) domain 1"/>
    <property type="match status" value="1"/>
</dbReference>
<dbReference type="InterPro" id="IPR000719">
    <property type="entry name" value="Prot_kinase_dom"/>
</dbReference>
<evidence type="ECO:0000313" key="3">
    <source>
        <dbReference type="EMBL" id="QHT95332.1"/>
    </source>
</evidence>
<accession>A0A6C0IQQ8</accession>
<sequence>MSQINTPRPNNTQINPYQPKKNVRPKKTVIIRPKRVGEGTYGCVHNPPLRCVDQEKQDSISNVSKLMTKKDAQEELNEFFLVSNADKNGEYHLGKPSICKPSKIPSNLLAIKDCKNIRPTAEEMNKFSLLIMKNGGLNIEQFASQFKKQNANTENMGQIIDFLVEGIRLLEGLELFLDNSIVHHDLKSQNIVYNQSENRLNFIDFGLMDNIKNVSSQAHHSDYGYDIHWSFPFEIALWNKNDFETFVDSSKHDKEVRMRPILRKIEKKCPYFFEVIYNNDKQSIKNHIMEFMNFLDMIDSDYDQFLDKSLKTMDLYGVGTAFMDFYNNTEHILEMIEIEMDLKTNKDTLLASRFKNLFMSMVDPNVYNRTTLQSALYEYQHILIDSGLVDKNTTTHSKLLKQSIENMQSIQKTSSSVAKEISTISLSLSPAQKEEIKESVPKRVCPEGKEYNKRTKRCVNKCKEGSRRNENFRCVKIPKSKTQKKKKSLGICPEGKERNPLTNRCVKTCKPGYDRNDKFKCVKSNK</sequence>
<dbReference type="PANTHER" id="PTHR44167">
    <property type="entry name" value="OVARIAN-SPECIFIC SERINE/THREONINE-PROTEIN KINASE LOK-RELATED"/>
    <property type="match status" value="1"/>
</dbReference>
<evidence type="ECO:0000259" key="2">
    <source>
        <dbReference type="PROSITE" id="PS50011"/>
    </source>
</evidence>
<dbReference type="GO" id="GO:0005524">
    <property type="term" value="F:ATP binding"/>
    <property type="evidence" value="ECO:0007669"/>
    <property type="project" value="InterPro"/>
</dbReference>
<organism evidence="3">
    <name type="scientific">viral metagenome</name>
    <dbReference type="NCBI Taxonomy" id="1070528"/>
    <lineage>
        <taxon>unclassified sequences</taxon>
        <taxon>metagenomes</taxon>
        <taxon>organismal metagenomes</taxon>
    </lineage>
</organism>
<dbReference type="GO" id="GO:0044773">
    <property type="term" value="P:mitotic DNA damage checkpoint signaling"/>
    <property type="evidence" value="ECO:0007669"/>
    <property type="project" value="TreeGrafter"/>
</dbReference>
<name>A0A6C0IQQ8_9ZZZZ</name>
<dbReference type="GO" id="GO:0005634">
    <property type="term" value="C:nucleus"/>
    <property type="evidence" value="ECO:0007669"/>
    <property type="project" value="TreeGrafter"/>
</dbReference>
<dbReference type="AlphaFoldDB" id="A0A6C0IQQ8"/>
<dbReference type="SUPFAM" id="SSF57184">
    <property type="entry name" value="Growth factor receptor domain"/>
    <property type="match status" value="1"/>
</dbReference>
<dbReference type="CDD" id="cd19941">
    <property type="entry name" value="TIL"/>
    <property type="match status" value="1"/>
</dbReference>
<dbReference type="EMBL" id="MN740240">
    <property type="protein sequence ID" value="QHT95332.1"/>
    <property type="molecule type" value="Genomic_DNA"/>
</dbReference>
<dbReference type="InterPro" id="IPR011009">
    <property type="entry name" value="Kinase-like_dom_sf"/>
</dbReference>
<dbReference type="Gene3D" id="3.30.200.20">
    <property type="entry name" value="Phosphorylase Kinase, domain 1"/>
    <property type="match status" value="1"/>
</dbReference>
<feature type="domain" description="Protein kinase" evidence="2">
    <location>
        <begin position="30"/>
        <end position="384"/>
    </location>
</feature>
<feature type="region of interest" description="Disordered" evidence="1">
    <location>
        <begin position="1"/>
        <end position="25"/>
    </location>
</feature>
<dbReference type="InterPro" id="IPR009030">
    <property type="entry name" value="Growth_fac_rcpt_cys_sf"/>
</dbReference>
<evidence type="ECO:0000256" key="1">
    <source>
        <dbReference type="SAM" id="MobiDB-lite"/>
    </source>
</evidence>
<dbReference type="InterPro" id="IPR008271">
    <property type="entry name" value="Ser/Thr_kinase_AS"/>
</dbReference>
<dbReference type="GO" id="GO:0004674">
    <property type="term" value="F:protein serine/threonine kinase activity"/>
    <property type="evidence" value="ECO:0007669"/>
    <property type="project" value="TreeGrafter"/>
</dbReference>
<protein>
    <recommendedName>
        <fullName evidence="2">Protein kinase domain-containing protein</fullName>
    </recommendedName>
</protein>
<reference evidence="3" key="1">
    <citation type="journal article" date="2020" name="Nature">
        <title>Giant virus diversity and host interactions through global metagenomics.</title>
        <authorList>
            <person name="Schulz F."/>
            <person name="Roux S."/>
            <person name="Paez-Espino D."/>
            <person name="Jungbluth S."/>
            <person name="Walsh D.A."/>
            <person name="Denef V.J."/>
            <person name="McMahon K.D."/>
            <person name="Konstantinidis K.T."/>
            <person name="Eloe-Fadrosh E.A."/>
            <person name="Kyrpides N.C."/>
            <person name="Woyke T."/>
        </authorList>
    </citation>
    <scope>NUCLEOTIDE SEQUENCE</scope>
    <source>
        <strain evidence="3">GVMAG-M-3300024261-8</strain>
    </source>
</reference>
<feature type="compositionally biased region" description="Polar residues" evidence="1">
    <location>
        <begin position="1"/>
        <end position="16"/>
    </location>
</feature>
<dbReference type="SUPFAM" id="SSF56112">
    <property type="entry name" value="Protein kinase-like (PK-like)"/>
    <property type="match status" value="2"/>
</dbReference>
<dbReference type="PROSITE" id="PS50011">
    <property type="entry name" value="PROTEIN_KINASE_DOM"/>
    <property type="match status" value="1"/>
</dbReference>
<proteinExistence type="predicted"/>
<dbReference type="PANTHER" id="PTHR44167:SF24">
    <property type="entry name" value="SERINE_THREONINE-PROTEIN KINASE CHK2"/>
    <property type="match status" value="1"/>
</dbReference>
<dbReference type="PROSITE" id="PS00108">
    <property type="entry name" value="PROTEIN_KINASE_ST"/>
    <property type="match status" value="1"/>
</dbReference>